<keyword evidence="1" id="KW-0732">Signal</keyword>
<feature type="chain" id="PRO_5019363892" description="OmpA-like domain-containing protein" evidence="1">
    <location>
        <begin position="25"/>
        <end position="157"/>
    </location>
</feature>
<dbReference type="EMBL" id="CP034547">
    <property type="protein sequence ID" value="AZQ54679.1"/>
    <property type="molecule type" value="Genomic_DNA"/>
</dbReference>
<evidence type="ECO:0000313" key="3">
    <source>
        <dbReference type="Proteomes" id="UP000277191"/>
    </source>
</evidence>
<gene>
    <name evidence="2" type="ORF">D5R55_27660</name>
</gene>
<dbReference type="RefSeq" id="WP_126367673.1">
    <property type="nucleotide sequence ID" value="NZ_CP034547.1"/>
</dbReference>
<dbReference type="Proteomes" id="UP000277191">
    <property type="component" value="Chromosome 3"/>
</dbReference>
<evidence type="ECO:0000313" key="2">
    <source>
        <dbReference type="EMBL" id="AZQ54679.1"/>
    </source>
</evidence>
<protein>
    <recommendedName>
        <fullName evidence="4">OmpA-like domain-containing protein</fullName>
    </recommendedName>
</protein>
<dbReference type="PROSITE" id="PS51257">
    <property type="entry name" value="PROKAR_LIPOPROTEIN"/>
    <property type="match status" value="1"/>
</dbReference>
<feature type="signal peptide" evidence="1">
    <location>
        <begin position="1"/>
        <end position="24"/>
    </location>
</feature>
<reference evidence="2 3" key="1">
    <citation type="submission" date="2018-12" db="EMBL/GenBank/DDBJ databases">
        <title>Cadmium resistance mechanism in endophytic bacteria Burkholderia cenocepacia YG-3.</title>
        <authorList>
            <person name="Zhang X."/>
            <person name="Wang X."/>
            <person name="Zhu Y."/>
        </authorList>
    </citation>
    <scope>NUCLEOTIDE SEQUENCE [LARGE SCALE GENOMIC DNA]</scope>
    <source>
        <strain evidence="2 3">YG-3</strain>
    </source>
</reference>
<name>A0A3S9NG10_9BURK</name>
<dbReference type="AlphaFoldDB" id="A0A3S9NG10"/>
<proteinExistence type="predicted"/>
<evidence type="ECO:0000256" key="1">
    <source>
        <dbReference type="SAM" id="SignalP"/>
    </source>
</evidence>
<evidence type="ECO:0008006" key="4">
    <source>
        <dbReference type="Google" id="ProtNLM"/>
    </source>
</evidence>
<dbReference type="InterPro" id="IPR036737">
    <property type="entry name" value="OmpA-like_sf"/>
</dbReference>
<accession>A0A3S9NG10</accession>
<organism evidence="2 3">
    <name type="scientific">Burkholderia cenocepacia</name>
    <dbReference type="NCBI Taxonomy" id="95486"/>
    <lineage>
        <taxon>Bacteria</taxon>
        <taxon>Pseudomonadati</taxon>
        <taxon>Pseudomonadota</taxon>
        <taxon>Betaproteobacteria</taxon>
        <taxon>Burkholderiales</taxon>
        <taxon>Burkholderiaceae</taxon>
        <taxon>Burkholderia</taxon>
        <taxon>Burkholderia cepacia complex</taxon>
    </lineage>
</organism>
<sequence>MIRPILFAHLFALSIFVATPLAYACTISTDMADTLPLNSTDIPNQARMRIAEMVLEARDWPNVGIRGIVYAGGYVRERDPTALAHRRAVALKTYLIQLGIDEQNIWVDTRTIKHPDVDNDGRLSLNQIAVTLVPICDEGCERLCDDPRVTPTSKAIR</sequence>
<dbReference type="SUPFAM" id="SSF103088">
    <property type="entry name" value="OmpA-like"/>
    <property type="match status" value="1"/>
</dbReference>